<dbReference type="GO" id="GO:0005634">
    <property type="term" value="C:nucleus"/>
    <property type="evidence" value="ECO:0007669"/>
    <property type="project" value="UniProtKB-SubCell"/>
</dbReference>
<keyword evidence="9" id="KW-1185">Reference proteome</keyword>
<dbReference type="Proteomes" id="UP000639772">
    <property type="component" value="Chromosome 1"/>
</dbReference>
<name>A0A835S282_VANPL</name>
<dbReference type="AlphaFoldDB" id="A0A835S282"/>
<evidence type="ECO:0000313" key="10">
    <source>
        <dbReference type="Proteomes" id="UP000639772"/>
    </source>
</evidence>
<dbReference type="GO" id="GO:0046983">
    <property type="term" value="F:protein dimerization activity"/>
    <property type="evidence" value="ECO:0007669"/>
    <property type="project" value="InterPro"/>
</dbReference>
<dbReference type="EMBL" id="JADCNM010000001">
    <property type="protein sequence ID" value="KAG0503218.1"/>
    <property type="molecule type" value="Genomic_DNA"/>
</dbReference>
<comment type="similarity">
    <text evidence="2">Belongs to the bHLH protein family.</text>
</comment>
<evidence type="ECO:0000256" key="3">
    <source>
        <dbReference type="ARBA" id="ARBA00023015"/>
    </source>
</evidence>
<sequence length="151" mass="16983">MVSKEQRKRASLHENLQLLRSITNSHASSMKSIISDASNYIGGLQQRIERLNEEIAYQTASRVDDQPQVTVETLEKGFVVSVFSEKSYPGLLVSVLEVFEGLGLEVLEATASCTEYFRLRAVGAEEDMETLQAEEVKQAVQRAIKWCQENE</sequence>
<evidence type="ECO:0000256" key="4">
    <source>
        <dbReference type="ARBA" id="ARBA00023163"/>
    </source>
</evidence>
<accession>A0A835S282</accession>
<dbReference type="InterPro" id="IPR036638">
    <property type="entry name" value="HLH_DNA-bd_sf"/>
</dbReference>
<dbReference type="SUPFAM" id="SSF47459">
    <property type="entry name" value="HLH, helix-loop-helix DNA-binding domain"/>
    <property type="match status" value="1"/>
</dbReference>
<organism evidence="7 9">
    <name type="scientific">Vanilla planifolia</name>
    <name type="common">Vanilla</name>
    <dbReference type="NCBI Taxonomy" id="51239"/>
    <lineage>
        <taxon>Eukaryota</taxon>
        <taxon>Viridiplantae</taxon>
        <taxon>Streptophyta</taxon>
        <taxon>Embryophyta</taxon>
        <taxon>Tracheophyta</taxon>
        <taxon>Spermatophyta</taxon>
        <taxon>Magnoliopsida</taxon>
        <taxon>Liliopsida</taxon>
        <taxon>Asparagales</taxon>
        <taxon>Orchidaceae</taxon>
        <taxon>Vanilloideae</taxon>
        <taxon>Vanilleae</taxon>
        <taxon>Vanilla</taxon>
    </lineage>
</organism>
<comment type="caution">
    <text evidence="7">The sequence shown here is derived from an EMBL/GenBank/DDBJ whole genome shotgun (WGS) entry which is preliminary data.</text>
</comment>
<dbReference type="GO" id="GO:0043565">
    <property type="term" value="F:sequence-specific DNA binding"/>
    <property type="evidence" value="ECO:0007669"/>
    <property type="project" value="TreeGrafter"/>
</dbReference>
<dbReference type="EMBL" id="JADCNL010000001">
    <property type="protein sequence ID" value="KAG0498990.1"/>
    <property type="molecule type" value="Genomic_DNA"/>
</dbReference>
<evidence type="ECO:0000259" key="6">
    <source>
        <dbReference type="Pfam" id="PF22754"/>
    </source>
</evidence>
<dbReference type="PANTHER" id="PTHR31945">
    <property type="entry name" value="TRANSCRIPTION FACTOR SCREAM2-RELATED"/>
    <property type="match status" value="1"/>
</dbReference>
<dbReference type="Proteomes" id="UP000636800">
    <property type="component" value="Chromosome 1"/>
</dbReference>
<gene>
    <name evidence="8" type="ORF">HPP92_003290</name>
    <name evidence="7" type="ORF">HPP92_003681</name>
</gene>
<keyword evidence="4" id="KW-0804">Transcription</keyword>
<proteinExistence type="inferred from homology"/>
<dbReference type="PANTHER" id="PTHR31945:SF5">
    <property type="entry name" value="TRANSCRIPTION FACTOR SCREAM-LIKE PROTEIN"/>
    <property type="match status" value="1"/>
</dbReference>
<dbReference type="GO" id="GO:0003700">
    <property type="term" value="F:DNA-binding transcription factor activity"/>
    <property type="evidence" value="ECO:0007669"/>
    <property type="project" value="TreeGrafter"/>
</dbReference>
<evidence type="ECO:0000313" key="7">
    <source>
        <dbReference type="EMBL" id="KAG0498990.1"/>
    </source>
</evidence>
<evidence type="ECO:0000256" key="1">
    <source>
        <dbReference type="ARBA" id="ARBA00004123"/>
    </source>
</evidence>
<dbReference type="Pfam" id="PF22754">
    <property type="entry name" value="bHLH-TF_ACT-like_plant"/>
    <property type="match status" value="1"/>
</dbReference>
<evidence type="ECO:0000313" key="9">
    <source>
        <dbReference type="Proteomes" id="UP000636800"/>
    </source>
</evidence>
<dbReference type="OrthoDB" id="1917523at2759"/>
<reference evidence="9 10" key="1">
    <citation type="journal article" date="2020" name="Nat. Food">
        <title>A phased Vanilla planifolia genome enables genetic improvement of flavour and production.</title>
        <authorList>
            <person name="Hasing T."/>
            <person name="Tang H."/>
            <person name="Brym M."/>
            <person name="Khazi F."/>
            <person name="Huang T."/>
            <person name="Chambers A.H."/>
        </authorList>
    </citation>
    <scope>NUCLEOTIDE SEQUENCE [LARGE SCALE GENOMIC DNA]</scope>
    <source>
        <tissue evidence="7">Leaf</tissue>
    </source>
</reference>
<keyword evidence="5" id="KW-0539">Nucleus</keyword>
<keyword evidence="3" id="KW-0805">Transcription regulation</keyword>
<comment type="subcellular location">
    <subcellularLocation>
        <location evidence="1">Nucleus</location>
    </subcellularLocation>
</comment>
<dbReference type="InterPro" id="IPR051358">
    <property type="entry name" value="TF_AMS/ICE1/BHLH6-like"/>
</dbReference>
<feature type="domain" description="Plant bHLH transcription factor ACT-like" evidence="6">
    <location>
        <begin position="68"/>
        <end position="145"/>
    </location>
</feature>
<evidence type="ECO:0000256" key="2">
    <source>
        <dbReference type="ARBA" id="ARBA00005510"/>
    </source>
</evidence>
<evidence type="ECO:0000256" key="5">
    <source>
        <dbReference type="ARBA" id="ARBA00023242"/>
    </source>
</evidence>
<evidence type="ECO:0000313" key="8">
    <source>
        <dbReference type="EMBL" id="KAG0503218.1"/>
    </source>
</evidence>
<protein>
    <recommendedName>
        <fullName evidence="6">Plant bHLH transcription factor ACT-like domain-containing protein</fullName>
    </recommendedName>
</protein>
<dbReference type="InterPro" id="IPR054502">
    <property type="entry name" value="bHLH-TF_ACT-like_plant"/>
</dbReference>